<evidence type="ECO:0000259" key="1">
    <source>
        <dbReference type="Pfam" id="PF01156"/>
    </source>
</evidence>
<dbReference type="GO" id="GO:0016799">
    <property type="term" value="F:hydrolase activity, hydrolyzing N-glycosyl compounds"/>
    <property type="evidence" value="ECO:0007669"/>
    <property type="project" value="InterPro"/>
</dbReference>
<dbReference type="Pfam" id="PF01156">
    <property type="entry name" value="IU_nuc_hydro"/>
    <property type="match status" value="1"/>
</dbReference>
<evidence type="ECO:0000313" key="2">
    <source>
        <dbReference type="EMBL" id="NGM50270.1"/>
    </source>
</evidence>
<dbReference type="SUPFAM" id="SSF53590">
    <property type="entry name" value="Nucleoside hydrolase"/>
    <property type="match status" value="1"/>
</dbReference>
<organism evidence="2">
    <name type="scientific">Caulobacter sp. 602-2</name>
    <dbReference type="NCBI Taxonomy" id="2710887"/>
    <lineage>
        <taxon>Bacteria</taxon>
        <taxon>Pseudomonadati</taxon>
        <taxon>Pseudomonadota</taxon>
        <taxon>Alphaproteobacteria</taxon>
        <taxon>Caulobacterales</taxon>
        <taxon>Caulobacteraceae</taxon>
        <taxon>Caulobacter</taxon>
    </lineage>
</organism>
<dbReference type="InterPro" id="IPR036452">
    <property type="entry name" value="Ribo_hydro-like"/>
</dbReference>
<gene>
    <name evidence="2" type="ORF">G5B46_11685</name>
</gene>
<name>A0A6G4QXB5_9CAUL</name>
<sequence>MLICRRRFPASGDVPVSFETKTTTPSRRGLIAGGAALLGLAATSGEALALTARPRLRVILDNDFSGDPDGLFQLAHHLASPSVEIPLVVGSHIHVNDFLDGSTTQADNAVAQVKAICARMKLVRQPPVIAGRNAAPAPGAPPEATPAAKAIIAEALRDDTRLPLFYCAGAGLTDLAEALRLEPKIAGRMKLVWIGGHEHDDLLPGVPRRQDAEYNATIDLAAVQTVFNDSAIEIWQIPRNAYRQLMISHAELEAGLKPAGSLGTYLLEQLERVVSTPKISLGETYILGDSPLVTLTALQSSFEPDSASSAYVVRPTPRVVARAQYEANPNGRPMRVYTGIDTRLTFADMFAKFAAAGW</sequence>
<comment type="caution">
    <text evidence="2">The sequence shown here is derived from an EMBL/GenBank/DDBJ whole genome shotgun (WGS) entry which is preliminary data.</text>
</comment>
<dbReference type="InterPro" id="IPR001910">
    <property type="entry name" value="Inosine/uridine_hydrolase_dom"/>
</dbReference>
<dbReference type="AlphaFoldDB" id="A0A6G4QXB5"/>
<protein>
    <submittedName>
        <fullName evidence="2">Nucleoside hydrolase</fullName>
    </submittedName>
</protein>
<keyword evidence="2" id="KW-0378">Hydrolase</keyword>
<dbReference type="Gene3D" id="3.90.245.10">
    <property type="entry name" value="Ribonucleoside hydrolase-like"/>
    <property type="match status" value="1"/>
</dbReference>
<feature type="domain" description="Inosine/uridine-preferring nucleoside hydrolase" evidence="1">
    <location>
        <begin position="78"/>
        <end position="280"/>
    </location>
</feature>
<accession>A0A6G4QXB5</accession>
<reference evidence="2" key="1">
    <citation type="submission" date="2020-02" db="EMBL/GenBank/DDBJ databases">
        <authorList>
            <person name="Gao J."/>
            <person name="Sun J."/>
        </authorList>
    </citation>
    <scope>NUCLEOTIDE SEQUENCE</scope>
    <source>
        <strain evidence="2">602-2</strain>
    </source>
</reference>
<proteinExistence type="predicted"/>
<dbReference type="EMBL" id="JAAKGT010000004">
    <property type="protein sequence ID" value="NGM50270.1"/>
    <property type="molecule type" value="Genomic_DNA"/>
</dbReference>